<dbReference type="Gene3D" id="2.180.10.10">
    <property type="entry name" value="RHS repeat-associated core"/>
    <property type="match status" value="1"/>
</dbReference>
<keyword evidence="4" id="KW-1185">Reference proteome</keyword>
<protein>
    <submittedName>
        <fullName evidence="3">RHS repeat-associated core domain-containing protein</fullName>
    </submittedName>
</protein>
<gene>
    <name evidence="3" type="ORF">ABFO16_00775</name>
</gene>
<dbReference type="InterPro" id="IPR022385">
    <property type="entry name" value="Rhs_assc_core"/>
</dbReference>
<organism evidence="3 4">
    <name type="scientific">Ruminococcoides intestinihominis</name>
    <dbReference type="NCBI Taxonomy" id="3133161"/>
    <lineage>
        <taxon>Bacteria</taxon>
        <taxon>Bacillati</taxon>
        <taxon>Bacillota</taxon>
        <taxon>Clostridia</taxon>
        <taxon>Eubacteriales</taxon>
        <taxon>Oscillospiraceae</taxon>
        <taxon>Ruminococcoides</taxon>
    </lineage>
</organism>
<dbReference type="InterPro" id="IPR056823">
    <property type="entry name" value="TEN-like_YD-shell"/>
</dbReference>
<dbReference type="RefSeq" id="WP_367286214.1">
    <property type="nucleotide sequence ID" value="NZ_JBBMEY010000001.1"/>
</dbReference>
<proteinExistence type="predicted"/>
<reference evidence="3 4" key="1">
    <citation type="submission" date="2024-03" db="EMBL/GenBank/DDBJ databases">
        <title>Human intestinal bacterial collection.</title>
        <authorList>
            <person name="Pauvert C."/>
            <person name="Hitch T.C.A."/>
            <person name="Clavel T."/>
        </authorList>
    </citation>
    <scope>NUCLEOTIDE SEQUENCE [LARGE SCALE GENOMIC DNA]</scope>
    <source>
        <strain evidence="3 4">CLA-AP-H18</strain>
    </source>
</reference>
<accession>A0ABV1HR26</accession>
<evidence type="ECO:0000313" key="3">
    <source>
        <dbReference type="EMBL" id="MEQ2564770.1"/>
    </source>
</evidence>
<dbReference type="PANTHER" id="PTHR32305:SF17">
    <property type="entry name" value="TRNA NUCLEASE WAPA"/>
    <property type="match status" value="1"/>
</dbReference>
<dbReference type="PANTHER" id="PTHR32305">
    <property type="match status" value="1"/>
</dbReference>
<dbReference type="NCBIfam" id="TIGR03696">
    <property type="entry name" value="Rhs_assc_core"/>
    <property type="match status" value="1"/>
</dbReference>
<dbReference type="InterPro" id="IPR050708">
    <property type="entry name" value="T6SS_VgrG/RHS"/>
</dbReference>
<dbReference type="Pfam" id="PF25023">
    <property type="entry name" value="TEN_YD-shell"/>
    <property type="match status" value="1"/>
</dbReference>
<evidence type="ECO:0000313" key="4">
    <source>
        <dbReference type="Proteomes" id="UP001478133"/>
    </source>
</evidence>
<comment type="caution">
    <text evidence="3">The sequence shown here is derived from an EMBL/GenBank/DDBJ whole genome shotgun (WGS) entry which is preliminary data.</text>
</comment>
<dbReference type="Proteomes" id="UP001478133">
    <property type="component" value="Unassembled WGS sequence"/>
</dbReference>
<name>A0ABV1HR26_9FIRM</name>
<sequence>MTYNGKMFYYVKNLQGDIVKILDEDGQEKADYVYNAWGDIISQSDDELASINPLRYRGYVYDEDTATCYLQSRYYDPTTGRFINADDTAFISSLCIVRIIQ</sequence>
<feature type="domain" description="Teneurin-like YD-shell" evidence="2">
    <location>
        <begin position="2"/>
        <end position="87"/>
    </location>
</feature>
<keyword evidence="1" id="KW-0677">Repeat</keyword>
<evidence type="ECO:0000259" key="2">
    <source>
        <dbReference type="Pfam" id="PF25023"/>
    </source>
</evidence>
<dbReference type="EMBL" id="JBBMFI010000001">
    <property type="protein sequence ID" value="MEQ2564770.1"/>
    <property type="molecule type" value="Genomic_DNA"/>
</dbReference>
<evidence type="ECO:0000256" key="1">
    <source>
        <dbReference type="ARBA" id="ARBA00022737"/>
    </source>
</evidence>